<dbReference type="EMBL" id="SRMA01026278">
    <property type="protein sequence ID" value="TRY85503.1"/>
    <property type="molecule type" value="Genomic_DNA"/>
</dbReference>
<dbReference type="Pfam" id="PF00089">
    <property type="entry name" value="Trypsin"/>
    <property type="match status" value="1"/>
</dbReference>
<evidence type="ECO:0000259" key="3">
    <source>
        <dbReference type="PROSITE" id="PS50026"/>
    </source>
</evidence>
<evidence type="ECO:0008006" key="7">
    <source>
        <dbReference type="Google" id="ProtNLM"/>
    </source>
</evidence>
<organism evidence="5 6">
    <name type="scientific">Danionella cerebrum</name>
    <dbReference type="NCBI Taxonomy" id="2873325"/>
    <lineage>
        <taxon>Eukaryota</taxon>
        <taxon>Metazoa</taxon>
        <taxon>Chordata</taxon>
        <taxon>Craniata</taxon>
        <taxon>Vertebrata</taxon>
        <taxon>Euteleostomi</taxon>
        <taxon>Actinopterygii</taxon>
        <taxon>Neopterygii</taxon>
        <taxon>Teleostei</taxon>
        <taxon>Ostariophysi</taxon>
        <taxon>Cypriniformes</taxon>
        <taxon>Danionidae</taxon>
        <taxon>Danioninae</taxon>
        <taxon>Danionella</taxon>
    </lineage>
</organism>
<evidence type="ECO:0000313" key="5">
    <source>
        <dbReference type="EMBL" id="TRY85503.1"/>
    </source>
</evidence>
<keyword evidence="1 2" id="KW-1015">Disulfide bond</keyword>
<dbReference type="OrthoDB" id="7726766at2759"/>
<dbReference type="InterPro" id="IPR000742">
    <property type="entry name" value="EGF"/>
</dbReference>
<dbReference type="PROSITE" id="PS00022">
    <property type="entry name" value="EGF_1"/>
    <property type="match status" value="1"/>
</dbReference>
<dbReference type="PANTHER" id="PTHR24278:SF33">
    <property type="entry name" value="PROTEIN Z, VITAMIN K-DEPENDENT PLASMA GLYCOPROTEIN A"/>
    <property type="match status" value="1"/>
</dbReference>
<dbReference type="PROSITE" id="PS50026">
    <property type="entry name" value="EGF_3"/>
    <property type="match status" value="1"/>
</dbReference>
<dbReference type="PROSITE" id="PS00010">
    <property type="entry name" value="ASX_HYDROXYL"/>
    <property type="match status" value="1"/>
</dbReference>
<evidence type="ECO:0000259" key="4">
    <source>
        <dbReference type="PROSITE" id="PS50240"/>
    </source>
</evidence>
<keyword evidence="2" id="KW-0245">EGF-like domain</keyword>
<dbReference type="InterPro" id="IPR009003">
    <property type="entry name" value="Peptidase_S1_PA"/>
</dbReference>
<dbReference type="GO" id="GO:0005615">
    <property type="term" value="C:extracellular space"/>
    <property type="evidence" value="ECO:0007669"/>
    <property type="project" value="TreeGrafter"/>
</dbReference>
<dbReference type="InterPro" id="IPR043504">
    <property type="entry name" value="Peptidase_S1_PA_chymotrypsin"/>
</dbReference>
<dbReference type="STRING" id="623744.A0A553Q6D9"/>
<feature type="domain" description="Peptidase S1" evidence="4">
    <location>
        <begin position="92"/>
        <end position="320"/>
    </location>
</feature>
<dbReference type="InterPro" id="IPR050442">
    <property type="entry name" value="Peptidase_S1_coag_factors"/>
</dbReference>
<dbReference type="InterPro" id="IPR001254">
    <property type="entry name" value="Trypsin_dom"/>
</dbReference>
<gene>
    <name evidence="5" type="ORF">DNTS_016007</name>
</gene>
<evidence type="ECO:0000256" key="1">
    <source>
        <dbReference type="ARBA" id="ARBA00023157"/>
    </source>
</evidence>
<comment type="caution">
    <text evidence="5">The sequence shown here is derived from an EMBL/GenBank/DDBJ whole genome shotgun (WGS) entry which is preliminary data.</text>
</comment>
<dbReference type="Gene3D" id="2.10.25.10">
    <property type="entry name" value="Laminin"/>
    <property type="match status" value="2"/>
</dbReference>
<name>A0A553Q6D9_9TELE</name>
<dbReference type="SMART" id="SM00020">
    <property type="entry name" value="Tryp_SPc"/>
    <property type="match status" value="1"/>
</dbReference>
<dbReference type="FunFam" id="2.40.10.10:FF:000068">
    <property type="entry name" value="transmembrane protease serine 2"/>
    <property type="match status" value="1"/>
</dbReference>
<evidence type="ECO:0000313" key="6">
    <source>
        <dbReference type="Proteomes" id="UP000316079"/>
    </source>
</evidence>
<dbReference type="SMART" id="SM00181">
    <property type="entry name" value="EGF"/>
    <property type="match status" value="2"/>
</dbReference>
<proteinExistence type="predicted"/>
<dbReference type="Gene3D" id="2.40.10.10">
    <property type="entry name" value="Trypsin-like serine proteases"/>
    <property type="match status" value="2"/>
</dbReference>
<dbReference type="PROSITE" id="PS01186">
    <property type="entry name" value="EGF_2"/>
    <property type="match status" value="1"/>
</dbReference>
<feature type="disulfide bond" evidence="2">
    <location>
        <begin position="13"/>
        <end position="22"/>
    </location>
</feature>
<dbReference type="CDD" id="cd00054">
    <property type="entry name" value="EGF_CA"/>
    <property type="match status" value="1"/>
</dbReference>
<dbReference type="InterPro" id="IPR000152">
    <property type="entry name" value="EGF-type_Asp/Asn_hydroxyl_site"/>
</dbReference>
<dbReference type="PANTHER" id="PTHR24278">
    <property type="entry name" value="COAGULATION FACTOR"/>
    <property type="match status" value="1"/>
</dbReference>
<feature type="domain" description="EGF-like" evidence="3">
    <location>
        <begin position="1"/>
        <end position="23"/>
    </location>
</feature>
<keyword evidence="6" id="KW-1185">Reference proteome</keyword>
<dbReference type="GO" id="GO:0006508">
    <property type="term" value="P:proteolysis"/>
    <property type="evidence" value="ECO:0007669"/>
    <property type="project" value="InterPro"/>
</dbReference>
<dbReference type="SUPFAM" id="SSF50494">
    <property type="entry name" value="Trypsin-like serine proteases"/>
    <property type="match status" value="1"/>
</dbReference>
<evidence type="ECO:0000256" key="2">
    <source>
        <dbReference type="PROSITE-ProRule" id="PRU00076"/>
    </source>
</evidence>
<dbReference type="PROSITE" id="PS50240">
    <property type="entry name" value="TRYPSIN_DOM"/>
    <property type="match status" value="1"/>
</dbReference>
<dbReference type="GO" id="GO:0004252">
    <property type="term" value="F:serine-type endopeptidase activity"/>
    <property type="evidence" value="ECO:0007669"/>
    <property type="project" value="InterPro"/>
</dbReference>
<protein>
    <recommendedName>
        <fullName evidence="7">Peptidase S1 domain-containing protein</fullName>
    </recommendedName>
</protein>
<comment type="caution">
    <text evidence="2">Lacks conserved residue(s) required for the propagation of feature annotation.</text>
</comment>
<reference evidence="5 6" key="1">
    <citation type="journal article" date="2019" name="Sci. Data">
        <title>Hybrid genome assembly and annotation of Danionella translucida.</title>
        <authorList>
            <person name="Kadobianskyi M."/>
            <person name="Schulze L."/>
            <person name="Schuelke M."/>
            <person name="Judkewitz B."/>
        </authorList>
    </citation>
    <scope>NUCLEOTIDE SEQUENCE [LARGE SCALE GENOMIC DNA]</scope>
    <source>
        <strain evidence="5 6">Bolton</strain>
    </source>
</reference>
<dbReference type="AlphaFoldDB" id="A0A553Q6D9"/>
<dbReference type="Proteomes" id="UP000316079">
    <property type="component" value="Unassembled WGS sequence"/>
</dbReference>
<accession>A0A553Q6D9</accession>
<sequence length="320" mass="35420">MCSDSVGGYDCVCKSGFTGTHCETDQTICLKDKSKGCSQFCKPGYQSYECSCAYGWKLQQREKCEPAVTFPCGKVGSLSQWDRRQSANVQSEYEGLSCGAEECPWQAMLLQGSTGFCSGVIFKENMVLTTARCASEHRDFKVAVGKRTSTFETGEQVLQVKQVHIHPLYNEGRPDNDVAVVELRDKMILKKTVVPICLPERDFADNVLTAGNYMGVISGWKQLPNAPGFEGSLMFNHLSYDTLPICSGRHSTQVTNKMACTMPRAKADCVFGQGSPVLTLYREVFFLTGVVSQPPATDCKSGYVFQKVSRVLPWLNTFMQ</sequence>
<dbReference type="FunFam" id="2.10.25.10:FF:000950">
    <property type="entry name" value="Protein Z, vitamin K-dependent plasma glycoprotein a"/>
    <property type="match status" value="1"/>
</dbReference>